<dbReference type="AlphaFoldDB" id="Q4C6U5"/>
<dbReference type="SUPFAM" id="SSF56436">
    <property type="entry name" value="C-type lectin-like"/>
    <property type="match status" value="1"/>
</dbReference>
<dbReference type="InterPro" id="IPR016187">
    <property type="entry name" value="CTDL_fold"/>
</dbReference>
<keyword evidence="4" id="KW-1185">Reference proteome</keyword>
<gene>
    <name evidence="3" type="ORF">CwatDRAFT_4959</name>
</gene>
<evidence type="ECO:0000259" key="1">
    <source>
        <dbReference type="Pfam" id="PF00656"/>
    </source>
</evidence>
<organism evidence="3 4">
    <name type="scientific">Crocosphaera watsonii WH 8501</name>
    <dbReference type="NCBI Taxonomy" id="165597"/>
    <lineage>
        <taxon>Bacteria</taxon>
        <taxon>Bacillati</taxon>
        <taxon>Cyanobacteriota</taxon>
        <taxon>Cyanophyceae</taxon>
        <taxon>Oscillatoriophycideae</taxon>
        <taxon>Chroococcales</taxon>
        <taxon>Aphanothecaceae</taxon>
        <taxon>Crocosphaera</taxon>
    </lineage>
</organism>
<dbReference type="EMBL" id="AADV02000003">
    <property type="protein sequence ID" value="EAM51873.1"/>
    <property type="molecule type" value="Genomic_DNA"/>
</dbReference>
<dbReference type="PANTHER" id="PTHR23150">
    <property type="entry name" value="SULFATASE MODIFYING FACTOR 1, 2"/>
    <property type="match status" value="1"/>
</dbReference>
<protein>
    <submittedName>
        <fullName evidence="3">Twin-arginine translocation pathway signal</fullName>
    </submittedName>
</protein>
<dbReference type="Proteomes" id="UP000003922">
    <property type="component" value="Unassembled WGS sequence"/>
</dbReference>
<evidence type="ECO:0000259" key="2">
    <source>
        <dbReference type="Pfam" id="PF03781"/>
    </source>
</evidence>
<dbReference type="Pfam" id="PF00656">
    <property type="entry name" value="Peptidase_C14"/>
    <property type="match status" value="1"/>
</dbReference>
<dbReference type="GO" id="GO:0004197">
    <property type="term" value="F:cysteine-type endopeptidase activity"/>
    <property type="evidence" value="ECO:0007669"/>
    <property type="project" value="InterPro"/>
</dbReference>
<dbReference type="OrthoDB" id="9768004at2"/>
<dbReference type="SUPFAM" id="SSF52129">
    <property type="entry name" value="Caspase-like"/>
    <property type="match status" value="1"/>
</dbReference>
<dbReference type="GO" id="GO:0120147">
    <property type="term" value="F:formylglycine-generating oxidase activity"/>
    <property type="evidence" value="ECO:0007669"/>
    <property type="project" value="TreeGrafter"/>
</dbReference>
<evidence type="ECO:0000313" key="3">
    <source>
        <dbReference type="EMBL" id="EAM51873.1"/>
    </source>
</evidence>
<dbReference type="InterPro" id="IPR051043">
    <property type="entry name" value="Sulfatase_Mod_Factor_Kinase"/>
</dbReference>
<dbReference type="GO" id="GO:0006508">
    <property type="term" value="P:proteolysis"/>
    <property type="evidence" value="ECO:0007669"/>
    <property type="project" value="InterPro"/>
</dbReference>
<dbReference type="InterPro" id="IPR029030">
    <property type="entry name" value="Caspase-like_dom_sf"/>
</dbReference>
<proteinExistence type="predicted"/>
<dbReference type="Gene3D" id="3.40.50.1460">
    <property type="match status" value="1"/>
</dbReference>
<dbReference type="InterPro" id="IPR005532">
    <property type="entry name" value="SUMF_dom"/>
</dbReference>
<comment type="caution">
    <text evidence="3">The sequence shown here is derived from an EMBL/GenBank/DDBJ whole genome shotgun (WGS) entry which is preliminary data.</text>
</comment>
<dbReference type="KEGG" id="cwa:CwatDRAFT_4959"/>
<feature type="domain" description="Peptidase C14 caspase" evidence="1">
    <location>
        <begin position="4"/>
        <end position="226"/>
    </location>
</feature>
<dbReference type="RefSeq" id="WP_007304510.1">
    <property type="nucleotide sequence ID" value="NZ_AADV02000003.1"/>
</dbReference>
<dbReference type="Pfam" id="PF03781">
    <property type="entry name" value="FGE-sulfatase"/>
    <property type="match status" value="1"/>
</dbReference>
<accession>Q4C6U5</accession>
<dbReference type="Gene3D" id="3.90.1580.10">
    <property type="entry name" value="paralog of FGE (formylglycine-generating enzyme)"/>
    <property type="match status" value="1"/>
</dbReference>
<feature type="domain" description="Sulfatase-modifying factor enzyme-like" evidence="2">
    <location>
        <begin position="416"/>
        <end position="660"/>
    </location>
</feature>
<dbReference type="PANTHER" id="PTHR23150:SF19">
    <property type="entry name" value="FORMYLGLYCINE-GENERATING ENZYME"/>
    <property type="match status" value="1"/>
</dbReference>
<dbReference type="InterPro" id="IPR042095">
    <property type="entry name" value="SUMF_sf"/>
</dbReference>
<reference evidence="3" key="3">
    <citation type="submission" date="2016-12" db="EMBL/GenBank/DDBJ databases">
        <title>Annotation of the draft genome assembly of Crocosphaera watsonii WH 8501.</title>
        <authorList>
            <consortium name="US DOE Joint Genome Institute (JGI-ORNL)"/>
            <person name="Larimer F."/>
            <person name="Land M."/>
        </authorList>
    </citation>
    <scope>NUCLEOTIDE SEQUENCE</scope>
    <source>
        <strain evidence="3">WH 8501</strain>
    </source>
</reference>
<name>Q4C6U5_CROWT</name>
<reference evidence="3" key="1">
    <citation type="submission" date="2004-02" db="EMBL/GenBank/DDBJ databases">
        <authorList>
            <consortium name="DOE Joint Genome Institute"/>
        </authorList>
    </citation>
    <scope>NUCLEOTIDE SEQUENCE [LARGE SCALE GENOMIC DNA]</scope>
    <source>
        <strain evidence="3">WH 8501</strain>
    </source>
</reference>
<evidence type="ECO:0000313" key="4">
    <source>
        <dbReference type="Proteomes" id="UP000003922"/>
    </source>
</evidence>
<sequence length="666" mass="75624">MAKNWAIVIGINKYDNLRDLKYAKADAEAIKQWCKTEGAFDRVFLFTEDSPDIEVKPKHISTKPTYGKLRRFLRAQFERPLLGTGDNLWFFFAGHGKRYQERDYLMLSDSDPGDVVGSALSVTWITERLRRCGADNVVLFLDACRSQGARGEGIGLEEPQGVVTFYGCDPQQESYEIEELQQGAFTHALLEALRIKGTNNCATVERLYNHLRYRVPQLMQYYQKPIQRPYAIAEPATKYHLVLINQQATLKDANTLKLDAVREERRKNYQLAEQLWIRVLAISPADRDALDAIKELAILENGGNRESRISGSRKQSRGSSLLTVPNFHWPQITWPQLPQVRVSRRQVLKGMGLTGIGIGTVGLVKIVQEFSSKPLPSAKTKQFEFVTVNDRGEEIKRETATAQYIAEDLGNDLILEMVEIPGGTFMMGTDDGEIERLVKKFDVEYFRWERPIHEVSVSPFLMGKYPITQAQWKAIASLNKIDLDLKPDPSYHKGDELPVEKVTWYECVEFCKRLSQLTGREYKLPSEAQWEYACRAGTTTPFHFGASITTELANYNGNYVFASEPKGQYRSETTAVGQFPPNAFGLYDTHGNVWEWCADDWHSNYEGAPSDGSAWISDDNNATKILRGGSWDFNPYACRCANRLNLIARDFNLIVGFRVVSAPPRT</sequence>
<reference evidence="3" key="2">
    <citation type="submission" date="2005-06" db="EMBL/GenBank/DDBJ databases">
        <title>Sequencing of the draft genome and assembly of Crocosphaera watsonii WH 8501.</title>
        <authorList>
            <consortium name="US DOE Joint Genome Institute (JGI-PGF)"/>
            <person name="Copeland A."/>
            <person name="Lucas S."/>
            <person name="Lapidus A."/>
            <person name="Barry K."/>
            <person name="Detter C."/>
            <person name="Glavina T."/>
            <person name="Hammon N."/>
            <person name="Israni S."/>
            <person name="Pitluck S."/>
            <person name="Richardson P."/>
        </authorList>
    </citation>
    <scope>NUCLEOTIDE SEQUENCE [LARGE SCALE GENOMIC DNA]</scope>
    <source>
        <strain evidence="3">WH 8501</strain>
    </source>
</reference>
<dbReference type="InterPro" id="IPR011600">
    <property type="entry name" value="Pept_C14_caspase"/>
</dbReference>